<reference evidence="2 3" key="1">
    <citation type="journal article" date="2016" name="Nat. Commun.">
        <title>Thousands of microbial genomes shed light on interconnected biogeochemical processes in an aquifer system.</title>
        <authorList>
            <person name="Anantharaman K."/>
            <person name="Brown C.T."/>
            <person name="Hug L.A."/>
            <person name="Sharon I."/>
            <person name="Castelle C.J."/>
            <person name="Probst A.J."/>
            <person name="Thomas B.C."/>
            <person name="Singh A."/>
            <person name="Wilkins M.J."/>
            <person name="Karaoz U."/>
            <person name="Brodie E.L."/>
            <person name="Williams K.H."/>
            <person name="Hubbard S.S."/>
            <person name="Banfield J.F."/>
        </authorList>
    </citation>
    <scope>NUCLEOTIDE SEQUENCE [LARGE SCALE GENOMIC DNA]</scope>
</reference>
<dbReference type="STRING" id="1797469.A3F08_03665"/>
<keyword evidence="1" id="KW-0472">Membrane</keyword>
<feature type="transmembrane region" description="Helical" evidence="1">
    <location>
        <begin position="71"/>
        <end position="88"/>
    </location>
</feature>
<accession>A0A1F5EHW4</accession>
<gene>
    <name evidence="2" type="ORF">A3F08_03665</name>
</gene>
<keyword evidence="1" id="KW-1133">Transmembrane helix</keyword>
<evidence type="ECO:0000313" key="2">
    <source>
        <dbReference type="EMBL" id="OGD67017.1"/>
    </source>
</evidence>
<feature type="transmembrane region" description="Helical" evidence="1">
    <location>
        <begin position="100"/>
        <end position="117"/>
    </location>
</feature>
<feature type="transmembrane region" description="Helical" evidence="1">
    <location>
        <begin position="32"/>
        <end position="51"/>
    </location>
</feature>
<keyword evidence="1" id="KW-0812">Transmembrane</keyword>
<dbReference type="Proteomes" id="UP000176451">
    <property type="component" value="Unassembled WGS sequence"/>
</dbReference>
<proteinExistence type="predicted"/>
<organism evidence="2 3">
    <name type="scientific">Candidatus Berkelbacteria bacterium RIFCSPHIGHO2_12_FULL_36_9</name>
    <dbReference type="NCBI Taxonomy" id="1797469"/>
    <lineage>
        <taxon>Bacteria</taxon>
        <taxon>Candidatus Berkelbacteria</taxon>
    </lineage>
</organism>
<name>A0A1F5EHW4_9BACT</name>
<sequence length="165" mass="19455">MKQYFLNFIEKIKQIADSYSLLTATSPYNSRLLLVLTIIFSVFLIAGILTWMTMKSVASQKPPFQELRARLTTFLATIGGIGLVLTFFEWQTIPYLSSRLLILILIVIFLFWSYNFLRYIQRGFSWELAESERQERYKKYLPRSKLAGLPRVKLKNLDSKKRRKK</sequence>
<comment type="caution">
    <text evidence="2">The sequence shown here is derived from an EMBL/GenBank/DDBJ whole genome shotgun (WGS) entry which is preliminary data.</text>
</comment>
<evidence type="ECO:0000313" key="3">
    <source>
        <dbReference type="Proteomes" id="UP000176451"/>
    </source>
</evidence>
<dbReference type="AlphaFoldDB" id="A0A1F5EHW4"/>
<dbReference type="EMBL" id="MEZV01000021">
    <property type="protein sequence ID" value="OGD67017.1"/>
    <property type="molecule type" value="Genomic_DNA"/>
</dbReference>
<protein>
    <submittedName>
        <fullName evidence="2">Uncharacterized protein</fullName>
    </submittedName>
</protein>
<evidence type="ECO:0000256" key="1">
    <source>
        <dbReference type="SAM" id="Phobius"/>
    </source>
</evidence>